<evidence type="ECO:0000313" key="2">
    <source>
        <dbReference type="EMBL" id="JAA70894.1"/>
    </source>
</evidence>
<organism evidence="2">
    <name type="scientific">Ixodes ricinus</name>
    <name type="common">Common tick</name>
    <name type="synonym">Acarus ricinus</name>
    <dbReference type="NCBI Taxonomy" id="34613"/>
    <lineage>
        <taxon>Eukaryota</taxon>
        <taxon>Metazoa</taxon>
        <taxon>Ecdysozoa</taxon>
        <taxon>Arthropoda</taxon>
        <taxon>Chelicerata</taxon>
        <taxon>Arachnida</taxon>
        <taxon>Acari</taxon>
        <taxon>Parasitiformes</taxon>
        <taxon>Ixodida</taxon>
        <taxon>Ixodoidea</taxon>
        <taxon>Ixodidae</taxon>
        <taxon>Ixodinae</taxon>
        <taxon>Ixodes</taxon>
    </lineage>
</organism>
<accession>A0A0K8RK26</accession>
<sequence length="122" mass="13730">MLLVLFAVVLILPTFEAAANYFSFDPDFVCLKIIEEAGHLFCKFQGHNSLVGNYSYECAIECEGNQRLRLPEEVCSKSKKPMISENISALKTRKKNSINGRMSWKRGKRAFPKNGAVIVKGK</sequence>
<protein>
    <submittedName>
        <fullName evidence="2">Putative ixodes 10 kDa peptide protein</fullName>
    </submittedName>
</protein>
<name>A0A0K8RK26_IXORI</name>
<feature type="chain" id="PRO_5005518380" evidence="1">
    <location>
        <begin position="20"/>
        <end position="122"/>
    </location>
</feature>
<dbReference type="EMBL" id="GADI01002914">
    <property type="protein sequence ID" value="JAA70894.1"/>
    <property type="molecule type" value="mRNA"/>
</dbReference>
<dbReference type="AlphaFoldDB" id="A0A0K8RK26"/>
<proteinExistence type="evidence at transcript level"/>
<evidence type="ECO:0000256" key="1">
    <source>
        <dbReference type="SAM" id="SignalP"/>
    </source>
</evidence>
<keyword evidence="1" id="KW-0732">Signal</keyword>
<feature type="signal peptide" evidence="1">
    <location>
        <begin position="1"/>
        <end position="19"/>
    </location>
</feature>
<reference evidence="2" key="1">
    <citation type="submission" date="2012-12" db="EMBL/GenBank/DDBJ databases">
        <title>Identification and characterization of a phenylalanine ammonia-lyase gene family in Isatis indigotica Fort.</title>
        <authorList>
            <person name="Liu Q."/>
            <person name="Chen J."/>
            <person name="Zhou X."/>
            <person name="Di P."/>
            <person name="Xiao Y."/>
            <person name="Xuan H."/>
            <person name="Zhang L."/>
            <person name="Chen W."/>
        </authorList>
    </citation>
    <scope>NUCLEOTIDE SEQUENCE</scope>
    <source>
        <tissue evidence="2">Salivary gland</tissue>
    </source>
</reference>